<evidence type="ECO:0000256" key="2">
    <source>
        <dbReference type="SAM" id="Phobius"/>
    </source>
</evidence>
<keyword evidence="2" id="KW-1133">Transmembrane helix</keyword>
<feature type="transmembrane region" description="Helical" evidence="2">
    <location>
        <begin position="82"/>
        <end position="101"/>
    </location>
</feature>
<comment type="caution">
    <text evidence="3">The sequence shown here is derived from an EMBL/GenBank/DDBJ whole genome shotgun (WGS) entry which is preliminary data.</text>
</comment>
<accession>A0ABV6NRY4</accession>
<organism evidence="3 4">
    <name type="scientific">Plantactinospora siamensis</name>
    <dbReference type="NCBI Taxonomy" id="555372"/>
    <lineage>
        <taxon>Bacteria</taxon>
        <taxon>Bacillati</taxon>
        <taxon>Actinomycetota</taxon>
        <taxon>Actinomycetes</taxon>
        <taxon>Micromonosporales</taxon>
        <taxon>Micromonosporaceae</taxon>
        <taxon>Plantactinospora</taxon>
    </lineage>
</organism>
<evidence type="ECO:0000313" key="3">
    <source>
        <dbReference type="EMBL" id="MFC0563530.1"/>
    </source>
</evidence>
<sequence length="112" mass="12580">MLFPDLERLLISIEGEEEFMLDGKRFVARARVPGRPPRRSTRPAARGVAAKPDVETQLLQPPDVTSAIFVDHSGRRGRRLRWLVYLVLALVLLLLGGLWLTQADILGLNWPG</sequence>
<dbReference type="RefSeq" id="WP_377336193.1">
    <property type="nucleotide sequence ID" value="NZ_JBHLUE010000004.1"/>
</dbReference>
<reference evidence="3 4" key="1">
    <citation type="submission" date="2024-09" db="EMBL/GenBank/DDBJ databases">
        <authorList>
            <person name="Sun Q."/>
            <person name="Mori K."/>
        </authorList>
    </citation>
    <scope>NUCLEOTIDE SEQUENCE [LARGE SCALE GENOMIC DNA]</scope>
    <source>
        <strain evidence="3 4">TBRC 2205</strain>
    </source>
</reference>
<evidence type="ECO:0000313" key="4">
    <source>
        <dbReference type="Proteomes" id="UP001589894"/>
    </source>
</evidence>
<feature type="region of interest" description="Disordered" evidence="1">
    <location>
        <begin position="32"/>
        <end position="52"/>
    </location>
</feature>
<keyword evidence="4" id="KW-1185">Reference proteome</keyword>
<protein>
    <submittedName>
        <fullName evidence="3">Uncharacterized protein</fullName>
    </submittedName>
</protein>
<gene>
    <name evidence="3" type="ORF">ACFFHU_05020</name>
</gene>
<dbReference type="Proteomes" id="UP001589894">
    <property type="component" value="Unassembled WGS sequence"/>
</dbReference>
<evidence type="ECO:0000256" key="1">
    <source>
        <dbReference type="SAM" id="MobiDB-lite"/>
    </source>
</evidence>
<name>A0ABV6NRY4_9ACTN</name>
<proteinExistence type="predicted"/>
<dbReference type="EMBL" id="JBHLUE010000004">
    <property type="protein sequence ID" value="MFC0563530.1"/>
    <property type="molecule type" value="Genomic_DNA"/>
</dbReference>
<keyword evidence="2" id="KW-0812">Transmembrane</keyword>
<keyword evidence="2" id="KW-0472">Membrane</keyword>